<feature type="DNA-binding region" evidence="15">
    <location>
        <begin position="841"/>
        <end position="860"/>
    </location>
</feature>
<feature type="domain" description="AAA+ ATPase" evidence="17">
    <location>
        <begin position="433"/>
        <end position="610"/>
    </location>
</feature>
<feature type="region of interest" description="Disordered" evidence="16">
    <location>
        <begin position="87"/>
        <end position="182"/>
    </location>
</feature>
<dbReference type="GO" id="GO:0006281">
    <property type="term" value="P:DNA repair"/>
    <property type="evidence" value="ECO:0007669"/>
    <property type="project" value="UniProtKB-UniRule"/>
</dbReference>
<dbReference type="Pfam" id="PF21530">
    <property type="entry name" value="Pif1_2B_dom"/>
    <property type="match status" value="1"/>
</dbReference>
<evidence type="ECO:0000256" key="3">
    <source>
        <dbReference type="ARBA" id="ARBA00022741"/>
    </source>
</evidence>
<dbReference type="GO" id="GO:0005524">
    <property type="term" value="F:ATP binding"/>
    <property type="evidence" value="ECO:0007669"/>
    <property type="project" value="UniProtKB-UniRule"/>
</dbReference>
<dbReference type="HAMAP" id="MF_03176">
    <property type="entry name" value="PIF1"/>
    <property type="match status" value="1"/>
</dbReference>
<evidence type="ECO:0000259" key="17">
    <source>
        <dbReference type="SMART" id="SM00382"/>
    </source>
</evidence>
<comment type="similarity">
    <text evidence="15">Belongs to the helicase family. PIF1 subfamily.</text>
</comment>
<dbReference type="InterPro" id="IPR048293">
    <property type="entry name" value="PIF1_RRM3_pfh1"/>
</dbReference>
<evidence type="ECO:0000256" key="12">
    <source>
        <dbReference type="ARBA" id="ARBA00023235"/>
    </source>
</evidence>
<dbReference type="GO" id="GO:0005730">
    <property type="term" value="C:nucleolus"/>
    <property type="evidence" value="ECO:0007669"/>
    <property type="project" value="UniProtKB-SubCell"/>
</dbReference>
<evidence type="ECO:0000256" key="5">
    <source>
        <dbReference type="ARBA" id="ARBA00022801"/>
    </source>
</evidence>
<dbReference type="InterPro" id="IPR051055">
    <property type="entry name" value="PIF1_helicase"/>
</dbReference>
<organism evidence="18 19">
    <name type="scientific">Sordaria macrospora</name>
    <dbReference type="NCBI Taxonomy" id="5147"/>
    <lineage>
        <taxon>Eukaryota</taxon>
        <taxon>Fungi</taxon>
        <taxon>Dikarya</taxon>
        <taxon>Ascomycota</taxon>
        <taxon>Pezizomycotina</taxon>
        <taxon>Sordariomycetes</taxon>
        <taxon>Sordariomycetidae</taxon>
        <taxon>Sordariales</taxon>
        <taxon>Sordariaceae</taxon>
        <taxon>Sordaria</taxon>
    </lineage>
</organism>
<evidence type="ECO:0000256" key="16">
    <source>
        <dbReference type="SAM" id="MobiDB-lite"/>
    </source>
</evidence>
<keyword evidence="6 15" id="KW-0347">Helicase</keyword>
<evidence type="ECO:0000256" key="2">
    <source>
        <dbReference type="ARBA" id="ARBA00004604"/>
    </source>
</evidence>
<keyword evidence="7 15" id="KW-0067">ATP-binding</keyword>
<reference evidence="18 19" key="1">
    <citation type="submission" date="2017-07" db="EMBL/GenBank/DDBJ databases">
        <title>Genome sequence of the Sordaria macrospora wild type strain R19027.</title>
        <authorList>
            <person name="Nowrousian M."/>
            <person name="Teichert I."/>
            <person name="Kueck U."/>
        </authorList>
    </citation>
    <scope>NUCLEOTIDE SEQUENCE [LARGE SCALE GENOMIC DNA]</scope>
    <source>
        <strain evidence="18 19">R19027</strain>
        <tissue evidence="18">Mycelium</tissue>
    </source>
</reference>
<comment type="cofactor">
    <cofactor evidence="1 15">
        <name>Mg(2+)</name>
        <dbReference type="ChEBI" id="CHEBI:18420"/>
    </cofactor>
</comment>
<keyword evidence="11 15" id="KW-0234">DNA repair</keyword>
<dbReference type="GO" id="GO:0005739">
    <property type="term" value="C:mitochondrion"/>
    <property type="evidence" value="ECO:0007669"/>
    <property type="project" value="UniProtKB-SubCell"/>
</dbReference>
<dbReference type="AlphaFoldDB" id="A0A8S9A139"/>
<evidence type="ECO:0000313" key="18">
    <source>
        <dbReference type="EMBL" id="KAA8634052.1"/>
    </source>
</evidence>
<dbReference type="PANTHER" id="PTHR47642">
    <property type="entry name" value="ATP-DEPENDENT DNA HELICASE"/>
    <property type="match status" value="1"/>
</dbReference>
<dbReference type="EMBL" id="NMPR01000028">
    <property type="protein sequence ID" value="KAA8634052.1"/>
    <property type="molecule type" value="Genomic_DNA"/>
</dbReference>
<keyword evidence="4 15" id="KW-0227">DNA damage</keyword>
<keyword evidence="9 15" id="KW-0496">Mitochondrion</keyword>
<comment type="subunit">
    <text evidence="15">Monomer.</text>
</comment>
<name>A0A8S9A139_SORMA</name>
<dbReference type="GO" id="GO:0000723">
    <property type="term" value="P:telomere maintenance"/>
    <property type="evidence" value="ECO:0007669"/>
    <property type="project" value="InterPro"/>
</dbReference>
<dbReference type="SUPFAM" id="SSF52540">
    <property type="entry name" value="P-loop containing nucleoside triphosphate hydrolases"/>
    <property type="match status" value="2"/>
</dbReference>
<keyword evidence="5 15" id="KW-0378">Hydrolase</keyword>
<evidence type="ECO:0000256" key="10">
    <source>
        <dbReference type="ARBA" id="ARBA00023172"/>
    </source>
</evidence>
<protein>
    <recommendedName>
        <fullName evidence="15">ATP-dependent DNA helicase PIF1</fullName>
        <ecNumber evidence="15">5.6.2.3</ecNumber>
    </recommendedName>
    <alternativeName>
        <fullName evidence="15">DNA 5'-3' helicase PIF1</fullName>
    </alternativeName>
    <alternativeName>
        <fullName evidence="15">DNA repair and recombination helicase PIF1</fullName>
    </alternativeName>
</protein>
<comment type="function">
    <text evidence="15">DNA-dependent ATPase and 5'-3' DNA helicase required for the maintenance of both mitochondrial and nuclear genome stability.</text>
</comment>
<accession>A0A8S9A139</accession>
<feature type="compositionally biased region" description="Acidic residues" evidence="16">
    <location>
        <begin position="225"/>
        <end position="235"/>
    </location>
</feature>
<keyword evidence="8 15" id="KW-0238">DNA-binding</keyword>
<gene>
    <name evidence="15" type="primary">PIF1</name>
    <name evidence="18" type="ORF">SMACR_01868</name>
</gene>
<sequence>MKTGLLAGHHLLLHRATINHNLSPNWSTFQAVLVHRVPSRAHVHNSAPKYAAFPLEALYDQEDNNNNNNNIMFGRAVQAKAAEVNNNINKPKPGASSINNNNNNPSLKQQLFPSSSPARAPSAASQSRTSVADMFKKPGFGGTSNGAISASSRPSATNDPLTTRPANSAPRPSPNYGGSSRAFASLYNASDSFNDTPDVIDLTTQATKRPQHDLTSSVYIEDDDFSDDENLDLDFEAPSALPELPPQRMNLEQHREMRRQQEEEAKEARLREPPPGTHTSVLSWPESSPSHLQPPKREFNPLPNTNTKRDRLQDDDDDVDFEPPAAVKKPKRELPWDGEEEYAHAEEYLQERSGYAPTPEPKPKGSMLWNTTASAVKEQKKQLKDRQKSSSVAPKTEILIDEIKKVVSSHLSKASAITLSGEQLHVKSLVVEKGQSVFFTGPAGTGKSVLMRAIISELKKKFAREPERVAVTASTGLAACNIGGMTLHSFAGIGLGKEDVQTLVKKIRRNPKAKNRWLKTKVLIIDEISMVDGDLFDKLSQIGRTIRNNGRPWGGIQLVITGDFFQLPPVPDKDLNKQRDVKFAFDATTWNMSIDHTIGLTEVFRQRDPEMLNEMRLGRISDKTVKNFQQLSRPLSFSDGLEVTELFPTRTEVENSNRQRLAALKGKVYRYEAYDTGEPAVREKLLANMMAPPVIELKKDAQVMLIKNMDETLVNGSLGTVVGFMNEATFELKANSDFDDDEDIDKKRRIRAFTSALSTAAIEKGDNTEYPLVRFHAVDGTRRDILCQPEDWKVELPTGEVQASRKQLPLILAWALSIHKAQGQTLERVKVDLGRVFEKGQAYVALSRATTQQGLQVLRFQKDKVMAHPRVVSFYNKLYSAESAVKKRTKVDQSITKFAYKTPSVAQTIAKHQQRREVIDIEDEEERMAGYG</sequence>
<dbReference type="Gene3D" id="3.40.50.300">
    <property type="entry name" value="P-loop containing nucleotide triphosphate hydrolases"/>
    <property type="match status" value="1"/>
</dbReference>
<keyword evidence="12 15" id="KW-0413">Isomerase</keyword>
<evidence type="ECO:0000256" key="6">
    <source>
        <dbReference type="ARBA" id="ARBA00022806"/>
    </source>
</evidence>
<dbReference type="GO" id="GO:0003697">
    <property type="term" value="F:single-stranded DNA binding"/>
    <property type="evidence" value="ECO:0007669"/>
    <property type="project" value="UniProtKB-ARBA"/>
</dbReference>
<dbReference type="CDD" id="cd18809">
    <property type="entry name" value="SF1_C_RecD"/>
    <property type="match status" value="1"/>
</dbReference>
<evidence type="ECO:0000256" key="1">
    <source>
        <dbReference type="ARBA" id="ARBA00001946"/>
    </source>
</evidence>
<feature type="compositionally biased region" description="Polar residues" evidence="16">
    <location>
        <begin position="145"/>
        <end position="166"/>
    </location>
</feature>
<dbReference type="InterPro" id="IPR049163">
    <property type="entry name" value="Pif1-like_2B_dom"/>
</dbReference>
<comment type="catalytic activity">
    <reaction evidence="14 15">
        <text>ATP + H2O = ADP + phosphate + H(+)</text>
        <dbReference type="Rhea" id="RHEA:13065"/>
        <dbReference type="ChEBI" id="CHEBI:15377"/>
        <dbReference type="ChEBI" id="CHEBI:15378"/>
        <dbReference type="ChEBI" id="CHEBI:30616"/>
        <dbReference type="ChEBI" id="CHEBI:43474"/>
        <dbReference type="ChEBI" id="CHEBI:456216"/>
        <dbReference type="EC" id="5.6.2.3"/>
    </reaction>
</comment>
<feature type="compositionally biased region" description="Low complexity" evidence="16">
    <location>
        <begin position="113"/>
        <end position="130"/>
    </location>
</feature>
<keyword evidence="13 15" id="KW-0539">Nucleus</keyword>
<evidence type="ECO:0000256" key="15">
    <source>
        <dbReference type="HAMAP-Rule" id="MF_03176"/>
    </source>
</evidence>
<comment type="subcellular location">
    <subcellularLocation>
        <location evidence="2">Nucleus</location>
        <location evidence="2">Nucleolus</location>
    </subcellularLocation>
    <subcellularLocation>
        <location evidence="15">Nucleus</location>
    </subcellularLocation>
    <subcellularLocation>
        <location evidence="15">Mitochondrion</location>
    </subcellularLocation>
</comment>
<dbReference type="Proteomes" id="UP000433876">
    <property type="component" value="Unassembled WGS sequence"/>
</dbReference>
<evidence type="ECO:0000256" key="9">
    <source>
        <dbReference type="ARBA" id="ARBA00023128"/>
    </source>
</evidence>
<keyword evidence="3 15" id="KW-0547">Nucleotide-binding</keyword>
<dbReference type="InterPro" id="IPR027417">
    <property type="entry name" value="P-loop_NTPase"/>
</dbReference>
<feature type="compositionally biased region" description="Polar residues" evidence="16">
    <location>
        <begin position="277"/>
        <end position="291"/>
    </location>
</feature>
<dbReference type="SMART" id="SM00382">
    <property type="entry name" value="AAA"/>
    <property type="match status" value="1"/>
</dbReference>
<evidence type="ECO:0000256" key="14">
    <source>
        <dbReference type="ARBA" id="ARBA00048954"/>
    </source>
</evidence>
<evidence type="ECO:0000256" key="7">
    <source>
        <dbReference type="ARBA" id="ARBA00022840"/>
    </source>
</evidence>
<dbReference type="InterPro" id="IPR010285">
    <property type="entry name" value="DNA_helicase_pif1-like_DEAD"/>
</dbReference>
<dbReference type="Pfam" id="PF05970">
    <property type="entry name" value="PIF1"/>
    <property type="match status" value="1"/>
</dbReference>
<dbReference type="PANTHER" id="PTHR47642:SF5">
    <property type="entry name" value="ATP-DEPENDENT DNA HELICASE"/>
    <property type="match status" value="1"/>
</dbReference>
<dbReference type="GO" id="GO:0006310">
    <property type="term" value="P:DNA recombination"/>
    <property type="evidence" value="ECO:0007669"/>
    <property type="project" value="UniProtKB-UniRule"/>
</dbReference>
<dbReference type="OMA" id="MVHPKVT"/>
<comment type="caution">
    <text evidence="18">The sequence shown here is derived from an EMBL/GenBank/DDBJ whole genome shotgun (WGS) entry which is preliminary data.</text>
</comment>
<dbReference type="FunFam" id="3.40.50.300:FF:001226">
    <property type="entry name" value="ATP-dependent DNA helicase PIF1"/>
    <property type="match status" value="1"/>
</dbReference>
<feature type="compositionally biased region" description="Basic and acidic residues" evidence="16">
    <location>
        <begin position="251"/>
        <end position="272"/>
    </location>
</feature>
<dbReference type="GO" id="GO:0016787">
    <property type="term" value="F:hydrolase activity"/>
    <property type="evidence" value="ECO:0007669"/>
    <property type="project" value="UniProtKB-KW"/>
</dbReference>
<dbReference type="CDD" id="cd18037">
    <property type="entry name" value="DEXSc_Pif1_like"/>
    <property type="match status" value="1"/>
</dbReference>
<proteinExistence type="inferred from homology"/>
<dbReference type="EC" id="5.6.2.3" evidence="15"/>
<dbReference type="GO" id="GO:0043139">
    <property type="term" value="F:5'-3' DNA helicase activity"/>
    <property type="evidence" value="ECO:0007669"/>
    <property type="project" value="UniProtKB-UniRule"/>
</dbReference>
<keyword evidence="10 15" id="KW-0233">DNA recombination</keyword>
<evidence type="ECO:0000256" key="11">
    <source>
        <dbReference type="ARBA" id="ARBA00023204"/>
    </source>
</evidence>
<feature type="region of interest" description="Disordered" evidence="16">
    <location>
        <begin position="225"/>
        <end position="338"/>
    </location>
</feature>
<evidence type="ECO:0000256" key="13">
    <source>
        <dbReference type="ARBA" id="ARBA00023242"/>
    </source>
</evidence>
<dbReference type="InterPro" id="IPR003593">
    <property type="entry name" value="AAA+_ATPase"/>
</dbReference>
<evidence type="ECO:0000313" key="19">
    <source>
        <dbReference type="Proteomes" id="UP000433876"/>
    </source>
</evidence>
<evidence type="ECO:0000256" key="8">
    <source>
        <dbReference type="ARBA" id="ARBA00023125"/>
    </source>
</evidence>
<feature type="binding site" evidence="15">
    <location>
        <begin position="441"/>
        <end position="448"/>
    </location>
    <ligand>
        <name>ATP</name>
        <dbReference type="ChEBI" id="CHEBI:30616"/>
    </ligand>
</feature>
<dbReference type="VEuPathDB" id="FungiDB:SMAC_01868"/>
<evidence type="ECO:0000256" key="4">
    <source>
        <dbReference type="ARBA" id="ARBA00022763"/>
    </source>
</evidence>